<dbReference type="GO" id="GO:0008168">
    <property type="term" value="F:methyltransferase activity"/>
    <property type="evidence" value="ECO:0007669"/>
    <property type="project" value="UniProtKB-KW"/>
</dbReference>
<dbReference type="EMBL" id="LQOT01000073">
    <property type="protein sequence ID" value="ORV40357.1"/>
    <property type="molecule type" value="Genomic_DNA"/>
</dbReference>
<organism evidence="3 4">
    <name type="scientific">Mycolicibacter engbaekii</name>
    <dbReference type="NCBI Taxonomy" id="188915"/>
    <lineage>
        <taxon>Bacteria</taxon>
        <taxon>Bacillati</taxon>
        <taxon>Actinomycetota</taxon>
        <taxon>Actinomycetes</taxon>
        <taxon>Mycobacteriales</taxon>
        <taxon>Mycobacteriaceae</taxon>
        <taxon>Mycolicibacter</taxon>
    </lineage>
</organism>
<dbReference type="InterPro" id="IPR016874">
    <property type="entry name" value="TcmP-like"/>
</dbReference>
<evidence type="ECO:0000313" key="4">
    <source>
        <dbReference type="Proteomes" id="UP000193465"/>
    </source>
</evidence>
<comment type="caution">
    <text evidence="3">The sequence shown here is derived from an EMBL/GenBank/DDBJ whole genome shotgun (WGS) entry which is preliminary data.</text>
</comment>
<proteinExistence type="predicted"/>
<dbReference type="InterPro" id="IPR007213">
    <property type="entry name" value="Ppm1/Ppm2/Tcmp"/>
</dbReference>
<sequence>MADKIPVDLHGAAATMLTTLYLKALDADFDSPVLGDRYAKEAVERIDFDWDALKAPGRWAPLVTVRTAQYDIWARQFLASHPDATVIHLGCGLDARVFRINPGPEVTWYDVDQAPVIALRAQVYPDRPGYHLMATSATDPTWLDKIPADRPVLLLAEGISMYLTEADGVALLQSIVDKFPSGELQIDFYNWFGIKTQKTHRLQRQSGATLHWAVNDPSDILDKVNGVRLLAATDFFDAQTFDRVPAGFRRSSRLARAVRPLRAMLQYHRYAFGPVS</sequence>
<evidence type="ECO:0000256" key="2">
    <source>
        <dbReference type="ARBA" id="ARBA00022679"/>
    </source>
</evidence>
<keyword evidence="4" id="KW-1185">Reference proteome</keyword>
<reference evidence="3 4" key="1">
    <citation type="submission" date="2016-01" db="EMBL/GenBank/DDBJ databases">
        <title>The new phylogeny of the genus Mycobacterium.</title>
        <authorList>
            <person name="Tarcisio F."/>
            <person name="Conor M."/>
            <person name="Antonella G."/>
            <person name="Elisabetta G."/>
            <person name="Giulia F.S."/>
            <person name="Sara T."/>
            <person name="Anna F."/>
            <person name="Clotilde B."/>
            <person name="Roberto B."/>
            <person name="Veronica D.S."/>
            <person name="Fabio R."/>
            <person name="Monica P."/>
            <person name="Olivier J."/>
            <person name="Enrico T."/>
            <person name="Nicola S."/>
        </authorList>
    </citation>
    <scope>NUCLEOTIDE SEQUENCE [LARGE SCALE GENOMIC DNA]</scope>
    <source>
        <strain evidence="3 4">ATCC 27353</strain>
    </source>
</reference>
<keyword evidence="1 3" id="KW-0489">Methyltransferase</keyword>
<evidence type="ECO:0000256" key="1">
    <source>
        <dbReference type="ARBA" id="ARBA00022603"/>
    </source>
</evidence>
<dbReference type="Proteomes" id="UP000193465">
    <property type="component" value="Unassembled WGS sequence"/>
</dbReference>
<evidence type="ECO:0000313" key="3">
    <source>
        <dbReference type="EMBL" id="ORV40357.1"/>
    </source>
</evidence>
<protein>
    <submittedName>
        <fullName evidence="3">Methyltransferase</fullName>
    </submittedName>
</protein>
<keyword evidence="2 3" id="KW-0808">Transferase</keyword>
<dbReference type="InterPro" id="IPR029063">
    <property type="entry name" value="SAM-dependent_MTases_sf"/>
</dbReference>
<dbReference type="PIRSF" id="PIRSF028177">
    <property type="entry name" value="Polyketide_synth_Omtfrase_TcmP"/>
    <property type="match status" value="1"/>
</dbReference>
<accession>A0A1X1T744</accession>
<dbReference type="Gene3D" id="3.40.50.150">
    <property type="entry name" value="Vaccinia Virus protein VP39"/>
    <property type="match status" value="1"/>
</dbReference>
<dbReference type="RefSeq" id="WP_085130174.1">
    <property type="nucleotide sequence ID" value="NZ_LQOT01000073.1"/>
</dbReference>
<gene>
    <name evidence="3" type="ORF">AWC02_18430</name>
</gene>
<dbReference type="GO" id="GO:0032259">
    <property type="term" value="P:methylation"/>
    <property type="evidence" value="ECO:0007669"/>
    <property type="project" value="UniProtKB-KW"/>
</dbReference>
<dbReference type="PANTHER" id="PTHR43619">
    <property type="entry name" value="S-ADENOSYL-L-METHIONINE-DEPENDENT METHYLTRANSFERASE YKTD-RELATED"/>
    <property type="match status" value="1"/>
</dbReference>
<dbReference type="PANTHER" id="PTHR43619:SF2">
    <property type="entry name" value="S-ADENOSYL-L-METHIONINE-DEPENDENT METHYLTRANSFERASES SUPERFAMILY PROTEIN"/>
    <property type="match status" value="1"/>
</dbReference>
<dbReference type="SUPFAM" id="SSF53335">
    <property type="entry name" value="S-adenosyl-L-methionine-dependent methyltransferases"/>
    <property type="match status" value="1"/>
</dbReference>
<dbReference type="STRING" id="188915.AWC02_18430"/>
<name>A0A1X1T744_9MYCO</name>
<dbReference type="AlphaFoldDB" id="A0A1X1T744"/>
<dbReference type="Pfam" id="PF04072">
    <property type="entry name" value="LCM"/>
    <property type="match status" value="1"/>
</dbReference>